<dbReference type="PANTHER" id="PTHR12682:SF11">
    <property type="entry name" value="PROTEIN ARCHEASE"/>
    <property type="match status" value="1"/>
</dbReference>
<dbReference type="Gene3D" id="3.55.10.10">
    <property type="entry name" value="Archease domain"/>
    <property type="match status" value="1"/>
</dbReference>
<keyword evidence="4" id="KW-0106">Calcium</keyword>
<evidence type="ECO:0000259" key="5">
    <source>
        <dbReference type="Pfam" id="PF01951"/>
    </source>
</evidence>
<evidence type="ECO:0000313" key="6">
    <source>
        <dbReference type="EMBL" id="KPK70507.1"/>
    </source>
</evidence>
<dbReference type="InterPro" id="IPR036820">
    <property type="entry name" value="Archease_dom_sf"/>
</dbReference>
<dbReference type="InterPro" id="IPR023572">
    <property type="entry name" value="Archease_dom"/>
</dbReference>
<evidence type="ECO:0000256" key="2">
    <source>
        <dbReference type="ARBA" id="ARBA00022694"/>
    </source>
</evidence>
<name>A0A0S8GED9_UNCW3</name>
<comment type="caution">
    <text evidence="6">The sequence shown here is derived from an EMBL/GenBank/DDBJ whole genome shotgun (WGS) entry which is preliminary data.</text>
</comment>
<evidence type="ECO:0000256" key="3">
    <source>
        <dbReference type="ARBA" id="ARBA00022723"/>
    </source>
</evidence>
<evidence type="ECO:0000313" key="7">
    <source>
        <dbReference type="Proteomes" id="UP000051096"/>
    </source>
</evidence>
<keyword evidence="3" id="KW-0479">Metal-binding</keyword>
<sequence>MSRPYKYIEHTADLGIEVFGNTMVELFVNIGRAIFETQIIGNVKARTQTTIKITSDTIEDLFIDWCRELLYHFSVRGFIPKQYTLSFENMSLVARLSGDVYDPKRHKTKLEIKNPTYHNLRIEKMEAGYQATIIFDV</sequence>
<feature type="domain" description="Archease" evidence="5">
    <location>
        <begin position="5"/>
        <end position="137"/>
    </location>
</feature>
<dbReference type="Pfam" id="PF01951">
    <property type="entry name" value="Archease"/>
    <property type="match status" value="1"/>
</dbReference>
<dbReference type="GO" id="GO:0046872">
    <property type="term" value="F:metal ion binding"/>
    <property type="evidence" value="ECO:0007669"/>
    <property type="project" value="UniProtKB-KW"/>
</dbReference>
<dbReference type="GO" id="GO:0008033">
    <property type="term" value="P:tRNA processing"/>
    <property type="evidence" value="ECO:0007669"/>
    <property type="project" value="UniProtKB-KW"/>
</dbReference>
<reference evidence="6 7" key="1">
    <citation type="journal article" date="2015" name="Microbiome">
        <title>Genomic resolution of linkages in carbon, nitrogen, and sulfur cycling among widespread estuary sediment bacteria.</title>
        <authorList>
            <person name="Baker B.J."/>
            <person name="Lazar C.S."/>
            <person name="Teske A.P."/>
            <person name="Dick G.J."/>
        </authorList>
    </citation>
    <scope>NUCLEOTIDE SEQUENCE [LARGE SCALE GENOMIC DNA]</scope>
    <source>
        <strain evidence="6">SM23_60</strain>
    </source>
</reference>
<dbReference type="SUPFAM" id="SSF69819">
    <property type="entry name" value="MTH1598-like"/>
    <property type="match status" value="1"/>
</dbReference>
<organism evidence="6 7">
    <name type="scientific">candidate division WOR_3 bacterium SM23_60</name>
    <dbReference type="NCBI Taxonomy" id="1703780"/>
    <lineage>
        <taxon>Bacteria</taxon>
        <taxon>Bacteria division WOR-3</taxon>
    </lineage>
</organism>
<dbReference type="InterPro" id="IPR002804">
    <property type="entry name" value="Archease"/>
</dbReference>
<accession>A0A0S8GED9</accession>
<protein>
    <recommendedName>
        <fullName evidence="5">Archease domain-containing protein</fullName>
    </recommendedName>
</protein>
<evidence type="ECO:0000256" key="1">
    <source>
        <dbReference type="ARBA" id="ARBA00007963"/>
    </source>
</evidence>
<keyword evidence="2" id="KW-0819">tRNA processing</keyword>
<dbReference type="PANTHER" id="PTHR12682">
    <property type="entry name" value="ARCHEASE"/>
    <property type="match status" value="1"/>
</dbReference>
<dbReference type="Proteomes" id="UP000051096">
    <property type="component" value="Unassembled WGS sequence"/>
</dbReference>
<proteinExistence type="inferred from homology"/>
<comment type="similarity">
    <text evidence="1">Belongs to the archease family.</text>
</comment>
<gene>
    <name evidence="6" type="ORF">AMJ87_08720</name>
</gene>
<evidence type="ECO:0000256" key="4">
    <source>
        <dbReference type="ARBA" id="ARBA00022837"/>
    </source>
</evidence>
<dbReference type="EMBL" id="LJUO01000088">
    <property type="protein sequence ID" value="KPK70507.1"/>
    <property type="molecule type" value="Genomic_DNA"/>
</dbReference>
<dbReference type="AlphaFoldDB" id="A0A0S8GED9"/>